<comment type="caution">
    <text evidence="2">The sequence shown here is derived from an EMBL/GenBank/DDBJ whole genome shotgun (WGS) entry which is preliminary data.</text>
</comment>
<dbReference type="Gene3D" id="3.40.50.410">
    <property type="entry name" value="von Willebrand factor, type A domain"/>
    <property type="match status" value="1"/>
</dbReference>
<accession>A0A813KQL2</accession>
<dbReference type="InterPro" id="IPR002035">
    <property type="entry name" value="VWF_A"/>
</dbReference>
<evidence type="ECO:0000313" key="3">
    <source>
        <dbReference type="Proteomes" id="UP000626109"/>
    </source>
</evidence>
<dbReference type="Proteomes" id="UP000626109">
    <property type="component" value="Unassembled WGS sequence"/>
</dbReference>
<gene>
    <name evidence="2" type="ORF">PGLA2088_LOCUS34716</name>
</gene>
<sequence length="505" mass="56214">KAMPPSSEVLCEPSLPASSDANKVSAAETLQMHSPCAETYCRRLTYNLLKQLRYNIYEAMKSHDCDLIEQACSGLENAIASRLDRFDEGLVKLGRATARAPCFAAQLSLACDDNNHEAMKHASELLMSAEGSLAPFNLTHTQANCLLRGLVEQHADPKLVLWVCIRVRSAWNVIWRDLWRLVNVCRLWANAISSYELSEIQEAIVACHSVKLSYTHLEDWRSHVNLEFADILMPLPGSRKAGNDAKLTDSPPLHIIFVLDQSRSMSKADAGPKGTTRMTAVLSMCREFVDMQMKDAPSAANDHYSLLTFNSEHTCLFRRLDPASAQLHLQVLQVVPAGQTRFLAGLRAAESVFHSSDRTRILFLSDGRPGDEVAMLTAFQQSVFGKMEANRPDVQWHCVGFGQLDTFVPLQQLAALGHGTFQHACLSLEGLRGAFSSISSTVTETRLPATCLEAPTPHQLRQVTFEPFDSFKRKTSNVLRCRRIRYVFSGSQVQTEAEPEHVTVQ</sequence>
<protein>
    <recommendedName>
        <fullName evidence="1">VWFA domain-containing protein</fullName>
    </recommendedName>
</protein>
<dbReference type="SMART" id="SM00327">
    <property type="entry name" value="VWA"/>
    <property type="match status" value="1"/>
</dbReference>
<dbReference type="Pfam" id="PF13519">
    <property type="entry name" value="VWA_2"/>
    <property type="match status" value="1"/>
</dbReference>
<dbReference type="EMBL" id="CAJNNW010031533">
    <property type="protein sequence ID" value="CAE8707920.1"/>
    <property type="molecule type" value="Genomic_DNA"/>
</dbReference>
<dbReference type="SUPFAM" id="SSF53300">
    <property type="entry name" value="vWA-like"/>
    <property type="match status" value="1"/>
</dbReference>
<dbReference type="PROSITE" id="PS50234">
    <property type="entry name" value="VWFA"/>
    <property type="match status" value="1"/>
</dbReference>
<organism evidence="2 3">
    <name type="scientific">Polarella glacialis</name>
    <name type="common">Dinoflagellate</name>
    <dbReference type="NCBI Taxonomy" id="89957"/>
    <lineage>
        <taxon>Eukaryota</taxon>
        <taxon>Sar</taxon>
        <taxon>Alveolata</taxon>
        <taxon>Dinophyceae</taxon>
        <taxon>Suessiales</taxon>
        <taxon>Suessiaceae</taxon>
        <taxon>Polarella</taxon>
    </lineage>
</organism>
<feature type="domain" description="VWFA" evidence="1">
    <location>
        <begin position="254"/>
        <end position="438"/>
    </location>
</feature>
<feature type="non-terminal residue" evidence="2">
    <location>
        <position position="505"/>
    </location>
</feature>
<dbReference type="AlphaFoldDB" id="A0A813KQL2"/>
<evidence type="ECO:0000259" key="1">
    <source>
        <dbReference type="PROSITE" id="PS50234"/>
    </source>
</evidence>
<reference evidence="2" key="1">
    <citation type="submission" date="2021-02" db="EMBL/GenBank/DDBJ databases">
        <authorList>
            <person name="Dougan E. K."/>
            <person name="Rhodes N."/>
            <person name="Thang M."/>
            <person name="Chan C."/>
        </authorList>
    </citation>
    <scope>NUCLEOTIDE SEQUENCE</scope>
</reference>
<dbReference type="InterPro" id="IPR036465">
    <property type="entry name" value="vWFA_dom_sf"/>
</dbReference>
<name>A0A813KQL2_POLGL</name>
<evidence type="ECO:0000313" key="2">
    <source>
        <dbReference type="EMBL" id="CAE8707920.1"/>
    </source>
</evidence>
<proteinExistence type="predicted"/>
<dbReference type="CDD" id="cd00198">
    <property type="entry name" value="vWFA"/>
    <property type="match status" value="1"/>
</dbReference>